<protein>
    <submittedName>
        <fullName evidence="4">Phosphodiesterase</fullName>
    </submittedName>
</protein>
<feature type="transmembrane region" description="Helical" evidence="1">
    <location>
        <begin position="180"/>
        <end position="202"/>
    </location>
</feature>
<dbReference type="Proteomes" id="UP000275199">
    <property type="component" value="Unassembled WGS sequence"/>
</dbReference>
<accession>A0ABX9XII1</accession>
<dbReference type="SMART" id="SM00052">
    <property type="entry name" value="EAL"/>
    <property type="match status" value="1"/>
</dbReference>
<evidence type="ECO:0000313" key="4">
    <source>
        <dbReference type="EMBL" id="ROZ85213.1"/>
    </source>
</evidence>
<dbReference type="PROSITE" id="PS50887">
    <property type="entry name" value="GGDEF"/>
    <property type="match status" value="1"/>
</dbReference>
<dbReference type="InterPro" id="IPR000160">
    <property type="entry name" value="GGDEF_dom"/>
</dbReference>
<dbReference type="InterPro" id="IPR029787">
    <property type="entry name" value="Nucleotide_cyclase"/>
</dbReference>
<keyword evidence="1" id="KW-0812">Transmembrane</keyword>
<dbReference type="InterPro" id="IPR035919">
    <property type="entry name" value="EAL_sf"/>
</dbReference>
<keyword evidence="1" id="KW-1133">Transmembrane helix</keyword>
<gene>
    <name evidence="4" type="ORF">EF096_08795</name>
</gene>
<dbReference type="NCBIfam" id="TIGR00254">
    <property type="entry name" value="GGDEF"/>
    <property type="match status" value="1"/>
</dbReference>
<dbReference type="PANTHER" id="PTHR44757">
    <property type="entry name" value="DIGUANYLATE CYCLASE DGCP"/>
    <property type="match status" value="1"/>
</dbReference>
<evidence type="ECO:0000313" key="5">
    <source>
        <dbReference type="Proteomes" id="UP000275199"/>
    </source>
</evidence>
<keyword evidence="1" id="KW-0472">Membrane</keyword>
<dbReference type="Pfam" id="PF00990">
    <property type="entry name" value="GGDEF"/>
    <property type="match status" value="1"/>
</dbReference>
<feature type="transmembrane region" description="Helical" evidence="1">
    <location>
        <begin position="125"/>
        <end position="143"/>
    </location>
</feature>
<evidence type="ECO:0000259" key="3">
    <source>
        <dbReference type="PROSITE" id="PS50887"/>
    </source>
</evidence>
<evidence type="ECO:0000256" key="1">
    <source>
        <dbReference type="SAM" id="Phobius"/>
    </source>
</evidence>
<dbReference type="InterPro" id="IPR001633">
    <property type="entry name" value="EAL_dom"/>
</dbReference>
<dbReference type="CDD" id="cd01948">
    <property type="entry name" value="EAL"/>
    <property type="match status" value="1"/>
</dbReference>
<dbReference type="EMBL" id="RKKU01000008">
    <property type="protein sequence ID" value="ROZ85213.1"/>
    <property type="molecule type" value="Genomic_DNA"/>
</dbReference>
<dbReference type="SMART" id="SM00267">
    <property type="entry name" value="GGDEF"/>
    <property type="match status" value="1"/>
</dbReference>
<feature type="domain" description="GGDEF" evidence="3">
    <location>
        <begin position="260"/>
        <end position="393"/>
    </location>
</feature>
<comment type="caution">
    <text evidence="4">The sequence shown here is derived from an EMBL/GenBank/DDBJ whole genome shotgun (WGS) entry which is preliminary data.</text>
</comment>
<feature type="transmembrane region" description="Helical" evidence="1">
    <location>
        <begin position="148"/>
        <end position="168"/>
    </location>
</feature>
<dbReference type="Gene3D" id="3.20.20.450">
    <property type="entry name" value="EAL domain"/>
    <property type="match status" value="1"/>
</dbReference>
<organism evidence="4 5">
    <name type="scientific">Pseudomonas neustonica</name>
    <dbReference type="NCBI Taxonomy" id="2487346"/>
    <lineage>
        <taxon>Bacteria</taxon>
        <taxon>Pseudomonadati</taxon>
        <taxon>Pseudomonadota</taxon>
        <taxon>Gammaproteobacteria</taxon>
        <taxon>Pseudomonadales</taxon>
        <taxon>Pseudomonadaceae</taxon>
        <taxon>Pseudomonas</taxon>
    </lineage>
</organism>
<feature type="transmembrane region" description="Helical" evidence="1">
    <location>
        <begin position="99"/>
        <end position="119"/>
    </location>
</feature>
<dbReference type="PROSITE" id="PS50883">
    <property type="entry name" value="EAL"/>
    <property type="match status" value="1"/>
</dbReference>
<dbReference type="InterPro" id="IPR052155">
    <property type="entry name" value="Biofilm_reg_signaling"/>
</dbReference>
<dbReference type="PANTHER" id="PTHR44757:SF2">
    <property type="entry name" value="BIOFILM ARCHITECTURE MAINTENANCE PROTEIN MBAA"/>
    <property type="match status" value="1"/>
</dbReference>
<dbReference type="CDD" id="cd01949">
    <property type="entry name" value="GGDEF"/>
    <property type="match status" value="1"/>
</dbReference>
<dbReference type="InterPro" id="IPR043128">
    <property type="entry name" value="Rev_trsase/Diguanyl_cyclase"/>
</dbReference>
<dbReference type="SUPFAM" id="SSF55073">
    <property type="entry name" value="Nucleotide cyclase"/>
    <property type="match status" value="1"/>
</dbReference>
<keyword evidence="5" id="KW-1185">Reference proteome</keyword>
<name>A0ABX9XII1_9PSED</name>
<feature type="transmembrane region" description="Helical" evidence="1">
    <location>
        <begin position="51"/>
        <end position="69"/>
    </location>
</feature>
<evidence type="ECO:0000259" key="2">
    <source>
        <dbReference type="PROSITE" id="PS50883"/>
    </source>
</evidence>
<sequence length="656" mass="72321">MLLVSVRGLDVLRSTKRRHQGSLRCMPEVQLEKDLESLLASKIQSQKAERLRFIANMQAVILVVIALRTISIGQWFDTALVLTAIAVIMLAPRLTRFGLVDLPVAMVLLSITAVVSLSMWHSQGLYSGALLAFPVILAVAGSVASQRLFLLLTGIMLSVVAIITYASMTELKVYEPVAIGVGRLVVVSSILIGAAVAIALLLRDLRCTRTQLHQEMVRYRSSQARISHMTDHDPLTDLPNRQAIEIQVQQAIDRAKGQGGQLALLFVDIDNFKTINDSLGYAAGNELIREVASRLELTVRGIDSVSRQGGDEFLIILSDLDCEETAIAVARRIQHAASQPIFLSDMQLCTSLSIGIAFYPGDGDDFAVLLQKAELATQQAKLMGRDTFCLYDERMNTNTHERLGLEQDLRQALARGEFVLYFQPIVQLQNNALIGAEALLRWQHPQRGLLGPDVFITVAEQSGLIAGIGEWVLDEACQEAAKWHNSGCDALVVSVNLSAVQFQRGSLESIIHKALESTGLAPSMLELELTESMLLEQSDSFQQRLKSLKRLGVKLAIDDFGTGYSNLSYLQRFQVDKLKIDKSFVLNLNENEQNLAIVKAVIQMAHSLNLETIAEGIEDQQTQDILRSLGSDYGQGYYFAKPMPAAEFLRYAQVAS</sequence>
<dbReference type="Pfam" id="PF00563">
    <property type="entry name" value="EAL"/>
    <property type="match status" value="1"/>
</dbReference>
<proteinExistence type="predicted"/>
<dbReference type="Gene3D" id="3.30.70.270">
    <property type="match status" value="1"/>
</dbReference>
<dbReference type="SUPFAM" id="SSF141868">
    <property type="entry name" value="EAL domain-like"/>
    <property type="match status" value="1"/>
</dbReference>
<reference evidence="4 5" key="1">
    <citation type="submission" date="2018-11" db="EMBL/GenBank/DDBJ databases">
        <authorList>
            <person name="Jang G.I."/>
            <person name="Hwang C.Y."/>
        </authorList>
    </citation>
    <scope>NUCLEOTIDE SEQUENCE [LARGE SCALE GENOMIC DNA]</scope>
    <source>
        <strain evidence="4 5">SSM26</strain>
    </source>
</reference>
<feature type="domain" description="EAL" evidence="2">
    <location>
        <begin position="402"/>
        <end position="656"/>
    </location>
</feature>